<dbReference type="OrthoDB" id="7188648at2"/>
<name>A0A328ABH9_9CAUL</name>
<proteinExistence type="predicted"/>
<dbReference type="PROSITE" id="PS51257">
    <property type="entry name" value="PROKAR_LIPOPROTEIN"/>
    <property type="match status" value="1"/>
</dbReference>
<evidence type="ECO:0000313" key="2">
    <source>
        <dbReference type="EMBL" id="RAK51949.1"/>
    </source>
</evidence>
<reference evidence="3" key="1">
    <citation type="submission" date="2018-05" db="EMBL/GenBank/DDBJ databases">
        <authorList>
            <person name="Li X."/>
        </authorList>
    </citation>
    <scope>NUCLEOTIDE SEQUENCE [LARGE SCALE GENOMIC DNA]</scope>
    <source>
        <strain evidence="3">LX32</strain>
    </source>
</reference>
<keyword evidence="1" id="KW-0732">Signal</keyword>
<gene>
    <name evidence="2" type="ORF">DJ017_19255</name>
</gene>
<dbReference type="RefSeq" id="WP_111530511.1">
    <property type="nucleotide sequence ID" value="NZ_JBHRSG010000003.1"/>
</dbReference>
<feature type="chain" id="PRO_5016463295" description="Lipoprotein" evidence="1">
    <location>
        <begin position="24"/>
        <end position="170"/>
    </location>
</feature>
<dbReference type="EMBL" id="QFYQ01000002">
    <property type="protein sequence ID" value="RAK51949.1"/>
    <property type="molecule type" value="Genomic_DNA"/>
</dbReference>
<protein>
    <recommendedName>
        <fullName evidence="4">Lipoprotein</fullName>
    </recommendedName>
</protein>
<accession>A0A328ABH9</accession>
<comment type="caution">
    <text evidence="2">The sequence shown here is derived from an EMBL/GenBank/DDBJ whole genome shotgun (WGS) entry which is preliminary data.</text>
</comment>
<keyword evidence="3" id="KW-1185">Reference proteome</keyword>
<feature type="signal peptide" evidence="1">
    <location>
        <begin position="1"/>
        <end position="23"/>
    </location>
</feature>
<evidence type="ECO:0008006" key="4">
    <source>
        <dbReference type="Google" id="ProtNLM"/>
    </source>
</evidence>
<evidence type="ECO:0000313" key="3">
    <source>
        <dbReference type="Proteomes" id="UP000249254"/>
    </source>
</evidence>
<organism evidence="2 3">
    <name type="scientific">Phenylobacterium soli</name>
    <dbReference type="NCBI Taxonomy" id="2170551"/>
    <lineage>
        <taxon>Bacteria</taxon>
        <taxon>Pseudomonadati</taxon>
        <taxon>Pseudomonadota</taxon>
        <taxon>Alphaproteobacteria</taxon>
        <taxon>Caulobacterales</taxon>
        <taxon>Caulobacteraceae</taxon>
        <taxon>Phenylobacterium</taxon>
    </lineage>
</organism>
<dbReference type="AlphaFoldDB" id="A0A328ABH9"/>
<sequence>MRGQTLIALTALAAVGLAGCNNANRANASANGICKPFTTANAQGNTAATALPGAVPAAEPSAALDDCLHRWGYTLAASSDPANLVADATVAACAQALTGWNQSSLSTVGTNAPVEAPSLLNGQPTNPLAEHHAFAQSRALFYVVQARAGHCGPPPAANTAQNNGGAGRPG</sequence>
<dbReference type="Proteomes" id="UP000249254">
    <property type="component" value="Unassembled WGS sequence"/>
</dbReference>
<evidence type="ECO:0000256" key="1">
    <source>
        <dbReference type="SAM" id="SignalP"/>
    </source>
</evidence>